<keyword evidence="10" id="KW-1185">Reference proteome</keyword>
<protein>
    <submittedName>
        <fullName evidence="9">Binding-protein-dependent transport systems inner membrane component</fullName>
    </submittedName>
</protein>
<comment type="subcellular location">
    <subcellularLocation>
        <location evidence="1 7">Cell membrane</location>
        <topology evidence="1 7">Multi-pass membrane protein</topology>
    </subcellularLocation>
</comment>
<evidence type="ECO:0000256" key="7">
    <source>
        <dbReference type="RuleBase" id="RU363032"/>
    </source>
</evidence>
<gene>
    <name evidence="9" type="ORF">BAZO_04760</name>
</gene>
<dbReference type="STRING" id="1131731.BAZO_04760"/>
<dbReference type="GO" id="GO:0005886">
    <property type="term" value="C:plasma membrane"/>
    <property type="evidence" value="ECO:0007669"/>
    <property type="project" value="UniProtKB-SubCell"/>
</dbReference>
<keyword evidence="2 7" id="KW-0813">Transport</keyword>
<evidence type="ECO:0000259" key="8">
    <source>
        <dbReference type="PROSITE" id="PS50928"/>
    </source>
</evidence>
<proteinExistence type="inferred from homology"/>
<evidence type="ECO:0000256" key="5">
    <source>
        <dbReference type="ARBA" id="ARBA00022989"/>
    </source>
</evidence>
<organism evidence="9 10">
    <name type="scientific">Schinkia azotoformans LMG 9581</name>
    <dbReference type="NCBI Taxonomy" id="1131731"/>
    <lineage>
        <taxon>Bacteria</taxon>
        <taxon>Bacillati</taxon>
        <taxon>Bacillota</taxon>
        <taxon>Bacilli</taxon>
        <taxon>Bacillales</taxon>
        <taxon>Bacillaceae</taxon>
        <taxon>Calidifontibacillus/Schinkia group</taxon>
        <taxon>Schinkia</taxon>
    </lineage>
</organism>
<feature type="transmembrane region" description="Helical" evidence="7">
    <location>
        <begin position="12"/>
        <end position="29"/>
    </location>
</feature>
<dbReference type="PATRIC" id="fig|1131731.3.peg.991"/>
<evidence type="ECO:0000313" key="9">
    <source>
        <dbReference type="EMBL" id="EKN68324.1"/>
    </source>
</evidence>
<feature type="transmembrane region" description="Helical" evidence="7">
    <location>
        <begin position="276"/>
        <end position="301"/>
    </location>
</feature>
<feature type="transmembrane region" description="Helical" evidence="7">
    <location>
        <begin position="177"/>
        <end position="195"/>
    </location>
</feature>
<feature type="transmembrane region" description="Helical" evidence="7">
    <location>
        <begin position="137"/>
        <end position="157"/>
    </location>
</feature>
<evidence type="ECO:0000256" key="6">
    <source>
        <dbReference type="ARBA" id="ARBA00023136"/>
    </source>
</evidence>
<dbReference type="AlphaFoldDB" id="K6DJ26"/>
<keyword evidence="5 7" id="KW-1133">Transmembrane helix</keyword>
<accession>K6DJ26</accession>
<keyword evidence="6 7" id="KW-0472">Membrane</keyword>
<keyword evidence="4 7" id="KW-0812">Transmembrane</keyword>
<feature type="transmembrane region" description="Helical" evidence="7">
    <location>
        <begin position="97"/>
        <end position="125"/>
    </location>
</feature>
<dbReference type="EMBL" id="AJLR01000040">
    <property type="protein sequence ID" value="EKN68324.1"/>
    <property type="molecule type" value="Genomic_DNA"/>
</dbReference>
<dbReference type="RefSeq" id="WP_003330146.1">
    <property type="nucleotide sequence ID" value="NZ_AJLR01000040.1"/>
</dbReference>
<feature type="transmembrane region" description="Helical" evidence="7">
    <location>
        <begin position="229"/>
        <end position="256"/>
    </location>
</feature>
<dbReference type="PANTHER" id="PTHR43163">
    <property type="entry name" value="DIPEPTIDE TRANSPORT SYSTEM PERMEASE PROTEIN DPPB-RELATED"/>
    <property type="match status" value="1"/>
</dbReference>
<dbReference type="Proteomes" id="UP000006315">
    <property type="component" value="Unassembled WGS sequence"/>
</dbReference>
<dbReference type="PANTHER" id="PTHR43163:SF6">
    <property type="entry name" value="DIPEPTIDE TRANSPORT SYSTEM PERMEASE PROTEIN DPPB-RELATED"/>
    <property type="match status" value="1"/>
</dbReference>
<dbReference type="GeneID" id="89470959"/>
<name>K6DJ26_SCHAZ</name>
<dbReference type="SUPFAM" id="SSF161098">
    <property type="entry name" value="MetI-like"/>
    <property type="match status" value="1"/>
</dbReference>
<keyword evidence="3" id="KW-1003">Cell membrane</keyword>
<evidence type="ECO:0000313" key="10">
    <source>
        <dbReference type="Proteomes" id="UP000006315"/>
    </source>
</evidence>
<sequence>MNRYILNRMLGIVPIVIGISFLSFVLINLNPSDPAEVALRVNDVIATEQAVAEKRLELGLDKPFMERYLDWIFGSFHGDFGTSFITKEPVLAEMKNAIAATLLLVAVALIMIMVVSITVSIFCVIYENSIGDRLIRAVVFIGEAMPSFWIGILLIWFFSVKLGLFPIGGMETPSSVVLPALTLSLGYISMYVRLIRNNMVQNKSESYVFYARVRGLKKRVILKHILKNSLLSTITAIGMSIPKLIAGAVVVENIFAWPGVGRLCVTAIFNHDYPIIQAYILIMAVLFVVFNLLVDIITAFVDPRVRKGA</sequence>
<feature type="domain" description="ABC transmembrane type-1" evidence="8">
    <location>
        <begin position="98"/>
        <end position="294"/>
    </location>
</feature>
<reference evidence="9 10" key="1">
    <citation type="journal article" date="2012" name="Front. Microbiol.">
        <title>Redundancy and modularity in membrane-associated dissimilatory nitrate reduction in Bacillus.</title>
        <authorList>
            <person name="Heylen K."/>
            <person name="Keltjens J."/>
        </authorList>
    </citation>
    <scope>NUCLEOTIDE SEQUENCE [LARGE SCALE GENOMIC DNA]</scope>
    <source>
        <strain evidence="9 10">LMG 9581</strain>
    </source>
</reference>
<comment type="similarity">
    <text evidence="7">Belongs to the binding-protein-dependent transport system permease family.</text>
</comment>
<dbReference type="Pfam" id="PF00528">
    <property type="entry name" value="BPD_transp_1"/>
    <property type="match status" value="1"/>
</dbReference>
<dbReference type="Gene3D" id="1.10.3720.10">
    <property type="entry name" value="MetI-like"/>
    <property type="match status" value="1"/>
</dbReference>
<evidence type="ECO:0000256" key="2">
    <source>
        <dbReference type="ARBA" id="ARBA00022448"/>
    </source>
</evidence>
<dbReference type="InterPro" id="IPR050036">
    <property type="entry name" value="CntB"/>
</dbReference>
<dbReference type="InterPro" id="IPR045621">
    <property type="entry name" value="BPD_transp_1_N"/>
</dbReference>
<dbReference type="InterPro" id="IPR035906">
    <property type="entry name" value="MetI-like_sf"/>
</dbReference>
<dbReference type="InterPro" id="IPR000515">
    <property type="entry name" value="MetI-like"/>
</dbReference>
<dbReference type="PROSITE" id="PS50928">
    <property type="entry name" value="ABC_TM1"/>
    <property type="match status" value="1"/>
</dbReference>
<comment type="caution">
    <text evidence="9">The sequence shown here is derived from an EMBL/GenBank/DDBJ whole genome shotgun (WGS) entry which is preliminary data.</text>
</comment>
<dbReference type="Pfam" id="PF19300">
    <property type="entry name" value="BPD_transp_1_N"/>
    <property type="match status" value="1"/>
</dbReference>
<evidence type="ECO:0000256" key="4">
    <source>
        <dbReference type="ARBA" id="ARBA00022692"/>
    </source>
</evidence>
<dbReference type="NCBIfam" id="NF045469">
    <property type="entry name" value="Opp1B"/>
    <property type="match status" value="1"/>
</dbReference>
<evidence type="ECO:0000256" key="1">
    <source>
        <dbReference type="ARBA" id="ARBA00004651"/>
    </source>
</evidence>
<dbReference type="CDD" id="cd06261">
    <property type="entry name" value="TM_PBP2"/>
    <property type="match status" value="1"/>
</dbReference>
<evidence type="ECO:0000256" key="3">
    <source>
        <dbReference type="ARBA" id="ARBA00022475"/>
    </source>
</evidence>
<dbReference type="GO" id="GO:0055085">
    <property type="term" value="P:transmembrane transport"/>
    <property type="evidence" value="ECO:0007669"/>
    <property type="project" value="InterPro"/>
</dbReference>